<dbReference type="RefSeq" id="WP_244267998.1">
    <property type="nucleotide sequence ID" value="NZ_RQGE01000020.1"/>
</dbReference>
<evidence type="ECO:0000313" key="1">
    <source>
        <dbReference type="EMBL" id="TDY68621.1"/>
    </source>
</evidence>
<protein>
    <submittedName>
        <fullName evidence="1">Uncharacterized protein</fullName>
    </submittedName>
</protein>
<proteinExistence type="predicted"/>
<sequence length="85" mass="9968">MIIQQDIGKGDYIVGTETELTTEEWKHLLQGFGTYQLELQIKNKPAYRIQFSDDPGLEKLKLELKQNLQIRYVETNAKLEKKNKD</sequence>
<gene>
    <name evidence="1" type="ORF">CLV96_3136</name>
</gene>
<accession>A0A4R8MRK6</accession>
<dbReference type="EMBL" id="SORO01000002">
    <property type="protein sequence ID" value="TDY68621.1"/>
    <property type="molecule type" value="Genomic_DNA"/>
</dbReference>
<dbReference type="Proteomes" id="UP000294684">
    <property type="component" value="Unassembled WGS sequence"/>
</dbReference>
<name>A0A4R8MRK6_LEPME</name>
<dbReference type="STRING" id="1193051.LEP1GSC017_0372"/>
<organism evidence="1 2">
    <name type="scientific">Leptospira meyeri</name>
    <dbReference type="NCBI Taxonomy" id="29508"/>
    <lineage>
        <taxon>Bacteria</taxon>
        <taxon>Pseudomonadati</taxon>
        <taxon>Spirochaetota</taxon>
        <taxon>Spirochaetia</taxon>
        <taxon>Leptospirales</taxon>
        <taxon>Leptospiraceae</taxon>
        <taxon>Leptospira</taxon>
    </lineage>
</organism>
<dbReference type="AlphaFoldDB" id="A0A4R8MRK6"/>
<keyword evidence="2" id="KW-1185">Reference proteome</keyword>
<comment type="caution">
    <text evidence="1">The sequence shown here is derived from an EMBL/GenBank/DDBJ whole genome shotgun (WGS) entry which is preliminary data.</text>
</comment>
<evidence type="ECO:0000313" key="2">
    <source>
        <dbReference type="Proteomes" id="UP000294684"/>
    </source>
</evidence>
<reference evidence="1 2" key="1">
    <citation type="submission" date="2019-03" db="EMBL/GenBank/DDBJ databases">
        <title>Genomic Encyclopedia of Archaeal and Bacterial Type Strains, Phase II (KMG-II): from individual species to whole genera.</title>
        <authorList>
            <person name="Goeker M."/>
        </authorList>
    </citation>
    <scope>NUCLEOTIDE SEQUENCE [LARGE SCALE GENOMIC DNA]</scope>
    <source>
        <strain evidence="1 2">DSM 21537</strain>
    </source>
</reference>